<evidence type="ECO:0000313" key="16">
    <source>
        <dbReference type="EMBL" id="KAI1723709.1"/>
    </source>
</evidence>
<keyword evidence="5" id="KW-0521">NADP</keyword>
<evidence type="ECO:0000256" key="4">
    <source>
        <dbReference type="ARBA" id="ARBA00022832"/>
    </source>
</evidence>
<evidence type="ECO:0000256" key="9">
    <source>
        <dbReference type="ARBA" id="ARBA00023128"/>
    </source>
</evidence>
<evidence type="ECO:0000256" key="6">
    <source>
        <dbReference type="ARBA" id="ARBA00022946"/>
    </source>
</evidence>
<dbReference type="SUPFAM" id="SSF50129">
    <property type="entry name" value="GroES-like"/>
    <property type="match status" value="1"/>
</dbReference>
<keyword evidence="4" id="KW-0276">Fatty acid metabolism</keyword>
<dbReference type="AlphaFoldDB" id="A0AAD4NCT7"/>
<dbReference type="InterPro" id="IPR051034">
    <property type="entry name" value="Mito_Enoyl-ACP_Reductase"/>
</dbReference>
<dbReference type="Pfam" id="PF13602">
    <property type="entry name" value="ADH_zinc_N_2"/>
    <property type="match status" value="1"/>
</dbReference>
<keyword evidence="17" id="KW-1185">Reference proteome</keyword>
<dbReference type="InterPro" id="IPR011032">
    <property type="entry name" value="GroES-like_sf"/>
</dbReference>
<evidence type="ECO:0000256" key="13">
    <source>
        <dbReference type="ARBA" id="ARBA00042123"/>
    </source>
</evidence>
<dbReference type="Gene3D" id="3.90.180.10">
    <property type="entry name" value="Medium-chain alcohol dehydrogenases, catalytic domain"/>
    <property type="match status" value="1"/>
</dbReference>
<evidence type="ECO:0000256" key="2">
    <source>
        <dbReference type="ARBA" id="ARBA00010371"/>
    </source>
</evidence>
<dbReference type="PANTHER" id="PTHR43981:SF2">
    <property type="entry name" value="ENOYL-[ACYL-CARRIER-PROTEIN] REDUCTASE, MITOCHONDRIAL"/>
    <property type="match status" value="1"/>
</dbReference>
<evidence type="ECO:0000259" key="15">
    <source>
        <dbReference type="SMART" id="SM00829"/>
    </source>
</evidence>
<dbReference type="InterPro" id="IPR036291">
    <property type="entry name" value="NAD(P)-bd_dom_sf"/>
</dbReference>
<dbReference type="InterPro" id="IPR013154">
    <property type="entry name" value="ADH-like_N"/>
</dbReference>
<dbReference type="Pfam" id="PF08240">
    <property type="entry name" value="ADH_N"/>
    <property type="match status" value="1"/>
</dbReference>
<keyword evidence="6" id="KW-0809">Transit peptide</keyword>
<evidence type="ECO:0000256" key="10">
    <source>
        <dbReference type="ARBA" id="ARBA00023160"/>
    </source>
</evidence>
<reference evidence="16" key="1">
    <citation type="submission" date="2022-01" db="EMBL/GenBank/DDBJ databases">
        <title>Genome Sequence Resource for Two Populations of Ditylenchus destructor, the Migratory Endoparasitic Phytonematode.</title>
        <authorList>
            <person name="Zhang H."/>
            <person name="Lin R."/>
            <person name="Xie B."/>
        </authorList>
    </citation>
    <scope>NUCLEOTIDE SEQUENCE</scope>
    <source>
        <strain evidence="16">BazhouSP</strain>
    </source>
</reference>
<evidence type="ECO:0000256" key="8">
    <source>
        <dbReference type="ARBA" id="ARBA00023098"/>
    </source>
</evidence>
<keyword evidence="10" id="KW-0275">Fatty acid biosynthesis</keyword>
<keyword evidence="3" id="KW-0444">Lipid biosynthesis</keyword>
<proteinExistence type="inferred from homology"/>
<dbReference type="GO" id="GO:0005739">
    <property type="term" value="C:mitochondrion"/>
    <property type="evidence" value="ECO:0007669"/>
    <property type="project" value="UniProtKB-SubCell"/>
</dbReference>
<keyword evidence="8" id="KW-0443">Lipid metabolism</keyword>
<dbReference type="GO" id="GO:0006633">
    <property type="term" value="P:fatty acid biosynthetic process"/>
    <property type="evidence" value="ECO:0007669"/>
    <property type="project" value="UniProtKB-KW"/>
</dbReference>
<evidence type="ECO:0000256" key="7">
    <source>
        <dbReference type="ARBA" id="ARBA00023002"/>
    </source>
</evidence>
<name>A0AAD4NCT7_9BILA</name>
<gene>
    <name evidence="16" type="ORF">DdX_03880</name>
</gene>
<dbReference type="InterPro" id="IPR020843">
    <property type="entry name" value="ER"/>
</dbReference>
<evidence type="ECO:0000256" key="5">
    <source>
        <dbReference type="ARBA" id="ARBA00022857"/>
    </source>
</evidence>
<comment type="similarity">
    <text evidence="2">Belongs to the zinc-containing alcohol dehydrogenase family. Quinone oxidoreductase subfamily.</text>
</comment>
<feature type="domain" description="Enoyl reductase (ER)" evidence="15">
    <location>
        <begin position="14"/>
        <end position="338"/>
    </location>
</feature>
<dbReference type="EC" id="1.3.1.104" evidence="11"/>
<dbReference type="Proteomes" id="UP001201812">
    <property type="component" value="Unassembled WGS sequence"/>
</dbReference>
<dbReference type="CDD" id="cd08290">
    <property type="entry name" value="ETR"/>
    <property type="match status" value="1"/>
</dbReference>
<keyword evidence="9" id="KW-0496">Mitochondrion</keyword>
<dbReference type="GO" id="GO:0141148">
    <property type="term" value="F:enoyl-[acyl-carrier-protein] reductase (NADPH) activity"/>
    <property type="evidence" value="ECO:0007669"/>
    <property type="project" value="UniProtKB-EC"/>
</dbReference>
<evidence type="ECO:0000256" key="3">
    <source>
        <dbReference type="ARBA" id="ARBA00022516"/>
    </source>
</evidence>
<dbReference type="EMBL" id="JAKKPZ010000003">
    <property type="protein sequence ID" value="KAI1723709.1"/>
    <property type="molecule type" value="Genomic_DNA"/>
</dbReference>
<dbReference type="Gene3D" id="3.40.50.720">
    <property type="entry name" value="NAD(P)-binding Rossmann-like Domain"/>
    <property type="match status" value="1"/>
</dbReference>
<evidence type="ECO:0000256" key="12">
    <source>
        <dbReference type="ARBA" id="ARBA00041058"/>
    </source>
</evidence>
<sequence>MPIMSKQIVYKEHGDPSKVLQLEDISLVDTSLQNSDVLVRWLAAPINPSDMYQIEGNFGTEPKLPAVGGNEGCGIIEKIGHGVSTVRPGDVVIPNGLCGLGTWRTHGIHNEKYLFKLDDAEGGLCPNIVGNCPLVAASMLINPPTAYRMLKEFVDLQRGDYVVQNGANSSVGRYVIQLCRIFGYKSINVIRNRPDVEGLKRDLNELGADKIYTQDEFVDIANDELKGVHLALDCVGGQAGAALTLALEEGGYFVSYGSMSGAERQKVTRKDIQVKSFAIAKWYNQRGNEKERRELYAEIGNLVQSGQLKGPVYTQRKITEFKEAIRASQEKSNTKQIFILGQCNTSRPMKSR</sequence>
<comment type="catalytic activity">
    <reaction evidence="14">
        <text>a 2,3-saturated acyl-[ACP] + NADP(+) = a (2E)-enoyl-[ACP] + NADPH + H(+)</text>
        <dbReference type="Rhea" id="RHEA:22564"/>
        <dbReference type="Rhea" id="RHEA-COMP:9925"/>
        <dbReference type="Rhea" id="RHEA-COMP:9926"/>
        <dbReference type="ChEBI" id="CHEBI:15378"/>
        <dbReference type="ChEBI" id="CHEBI:57783"/>
        <dbReference type="ChEBI" id="CHEBI:58349"/>
        <dbReference type="ChEBI" id="CHEBI:78784"/>
        <dbReference type="ChEBI" id="CHEBI:78785"/>
        <dbReference type="EC" id="1.3.1.104"/>
    </reaction>
</comment>
<dbReference type="PANTHER" id="PTHR43981">
    <property type="entry name" value="ENOYL-[ACYL-CARRIER-PROTEIN] REDUCTASE, MITOCHONDRIAL"/>
    <property type="match status" value="1"/>
</dbReference>
<evidence type="ECO:0000256" key="1">
    <source>
        <dbReference type="ARBA" id="ARBA00004173"/>
    </source>
</evidence>
<keyword evidence="7" id="KW-0560">Oxidoreductase</keyword>
<evidence type="ECO:0000313" key="17">
    <source>
        <dbReference type="Proteomes" id="UP001201812"/>
    </source>
</evidence>
<dbReference type="SUPFAM" id="SSF51735">
    <property type="entry name" value="NAD(P)-binding Rossmann-fold domains"/>
    <property type="match status" value="1"/>
</dbReference>
<accession>A0AAD4NCT7</accession>
<dbReference type="SMART" id="SM00829">
    <property type="entry name" value="PKS_ER"/>
    <property type="match status" value="1"/>
</dbReference>
<comment type="caution">
    <text evidence="16">The sequence shown here is derived from an EMBL/GenBank/DDBJ whole genome shotgun (WGS) entry which is preliminary data.</text>
</comment>
<protein>
    <recommendedName>
        <fullName evidence="12">Enoyl-[acyl-carrier-protein] reductase, mitochondrial</fullName>
        <ecNumber evidence="11">1.3.1.104</ecNumber>
    </recommendedName>
    <alternativeName>
        <fullName evidence="13">2-enoyl thioester reductase</fullName>
    </alternativeName>
</protein>
<organism evidence="16 17">
    <name type="scientific">Ditylenchus destructor</name>
    <dbReference type="NCBI Taxonomy" id="166010"/>
    <lineage>
        <taxon>Eukaryota</taxon>
        <taxon>Metazoa</taxon>
        <taxon>Ecdysozoa</taxon>
        <taxon>Nematoda</taxon>
        <taxon>Chromadorea</taxon>
        <taxon>Rhabditida</taxon>
        <taxon>Tylenchina</taxon>
        <taxon>Tylenchomorpha</taxon>
        <taxon>Sphaerularioidea</taxon>
        <taxon>Anguinidae</taxon>
        <taxon>Anguininae</taxon>
        <taxon>Ditylenchus</taxon>
    </lineage>
</organism>
<evidence type="ECO:0000256" key="14">
    <source>
        <dbReference type="ARBA" id="ARBA00048843"/>
    </source>
</evidence>
<evidence type="ECO:0000256" key="11">
    <source>
        <dbReference type="ARBA" id="ARBA00038963"/>
    </source>
</evidence>
<comment type="subcellular location">
    <subcellularLocation>
        <location evidence="1">Mitochondrion</location>
    </subcellularLocation>
</comment>